<protein>
    <submittedName>
        <fullName evidence="1">Acyl carrier protein</fullName>
    </submittedName>
</protein>
<dbReference type="RefSeq" id="WP_369726036.1">
    <property type="nucleotide sequence ID" value="NZ_CP165734.1"/>
</dbReference>
<dbReference type="EMBL" id="CP165734">
    <property type="protein sequence ID" value="XDV60685.1"/>
    <property type="molecule type" value="Genomic_DNA"/>
</dbReference>
<dbReference type="InterPro" id="IPR036736">
    <property type="entry name" value="ACP-like_sf"/>
</dbReference>
<reference evidence="1" key="1">
    <citation type="submission" date="2024-08" db="EMBL/GenBank/DDBJ databases">
        <authorList>
            <person name="Chaddad Z."/>
            <person name="Lamrabet M."/>
            <person name="Bouhnik O."/>
            <person name="Alami S."/>
            <person name="Wipf D."/>
            <person name="Courty P.E."/>
            <person name="Missbah El Idrissi M."/>
        </authorList>
    </citation>
    <scope>NUCLEOTIDE SEQUENCE</scope>
    <source>
        <strain evidence="1">LLZ17</strain>
    </source>
</reference>
<proteinExistence type="predicted"/>
<dbReference type="SUPFAM" id="SSF47336">
    <property type="entry name" value="ACP-like"/>
    <property type="match status" value="1"/>
</dbReference>
<name>A0AB39XU47_9BRAD</name>
<accession>A0AB39XU47</accession>
<gene>
    <name evidence="1" type="ORF">AB8Z38_15940</name>
</gene>
<dbReference type="Gene3D" id="1.10.1200.10">
    <property type="entry name" value="ACP-like"/>
    <property type="match status" value="1"/>
</dbReference>
<organism evidence="1">
    <name type="scientific">Bradyrhizobium sp. LLZ17</name>
    <dbReference type="NCBI Taxonomy" id="3239388"/>
    <lineage>
        <taxon>Bacteria</taxon>
        <taxon>Pseudomonadati</taxon>
        <taxon>Pseudomonadota</taxon>
        <taxon>Alphaproteobacteria</taxon>
        <taxon>Hyphomicrobiales</taxon>
        <taxon>Nitrobacteraceae</taxon>
        <taxon>Bradyrhizobium</taxon>
    </lineage>
</organism>
<dbReference type="AlphaFoldDB" id="A0AB39XU47"/>
<sequence>MTADDVDGWDSLSHIRLVLAVSKSFAVKFSASEIGGLKNVGEFVELIQKKS</sequence>
<evidence type="ECO:0000313" key="1">
    <source>
        <dbReference type="EMBL" id="XDV60685.1"/>
    </source>
</evidence>